<dbReference type="EMBL" id="DXAM01000007">
    <property type="protein sequence ID" value="HJA03284.1"/>
    <property type="molecule type" value="Genomic_DNA"/>
</dbReference>
<comment type="caution">
    <text evidence="8">The sequence shown here is derived from an EMBL/GenBank/DDBJ whole genome shotgun (WGS) entry which is preliminary data.</text>
</comment>
<keyword evidence="2 3" id="KW-0067">ATP-binding</keyword>
<dbReference type="Gene3D" id="3.40.50.300">
    <property type="entry name" value="P-loop containing nucleotide triphosphate hydrolases"/>
    <property type="match status" value="3"/>
</dbReference>
<accession>A0A9D2KF52</accession>
<keyword evidence="1 3" id="KW-0547">Nucleotide-binding</keyword>
<dbReference type="InterPro" id="IPR050206">
    <property type="entry name" value="FtsK/SpoIIIE/SftA"/>
</dbReference>
<dbReference type="GO" id="GO:0005524">
    <property type="term" value="F:ATP binding"/>
    <property type="evidence" value="ECO:0007669"/>
    <property type="project" value="UniProtKB-UniRule"/>
</dbReference>
<name>A0A9D2KF52_9MICO</name>
<dbReference type="Proteomes" id="UP000824220">
    <property type="component" value="Unassembled WGS sequence"/>
</dbReference>
<dbReference type="CDD" id="cd01120">
    <property type="entry name" value="RecA-like_superfamily"/>
    <property type="match status" value="1"/>
</dbReference>
<evidence type="ECO:0000256" key="4">
    <source>
        <dbReference type="SAM" id="Coils"/>
    </source>
</evidence>
<dbReference type="PANTHER" id="PTHR22683">
    <property type="entry name" value="SPORULATION PROTEIN RELATED"/>
    <property type="match status" value="1"/>
</dbReference>
<feature type="compositionally biased region" description="Basic and acidic residues" evidence="5">
    <location>
        <begin position="811"/>
        <end position="823"/>
    </location>
</feature>
<keyword evidence="8" id="KW-0131">Cell cycle</keyword>
<keyword evidence="6" id="KW-0472">Membrane</keyword>
<keyword evidence="4" id="KW-0175">Coiled coil</keyword>
<evidence type="ECO:0000256" key="6">
    <source>
        <dbReference type="SAM" id="Phobius"/>
    </source>
</evidence>
<dbReference type="SMART" id="SM00382">
    <property type="entry name" value="AAA"/>
    <property type="match status" value="2"/>
</dbReference>
<evidence type="ECO:0000256" key="1">
    <source>
        <dbReference type="ARBA" id="ARBA00022741"/>
    </source>
</evidence>
<dbReference type="AlphaFoldDB" id="A0A9D2KF52"/>
<feature type="transmembrane region" description="Helical" evidence="6">
    <location>
        <begin position="35"/>
        <end position="53"/>
    </location>
</feature>
<sequence>MPFAPVETTAASVTHRLAEPLELPDLPAAPARRPFPLVASIVPVIGAVVMWQVTGSVFMLWFAALGPFMAVASLVDGARGARRERRIAERELADACERVRQAVETRHAEERELRRATTPDAARAAAHDGWLWRRQGPLVIGVGRAESLVRVTGGEGEAAEQLRRDAAGLPEAPVTVEWENGVCVRGDDVAARAVVRALVVQLILRHPPSAVRLLDEPLGESWAEAAPHRAADVAPDAAKVAVILAGDPVPAGADAVIALARPGEPIPHECAALVEMASGLNGALVADGGDIPLALEAVSQEQAQRLAGGMASRERQSATTLPQGPIPLAHVLSRGADEHDADRAPAGLRAVVGLAAHLPDETPDLVALDLVADGPHAVVVGTTGAGKSEFLTTWIASIAAHHAPEQVVFLLGDFKGGTAFDHLQSLPHVTGVLTDLDGGGARRAVEGLRAEIRRRERAIAGAGARDIGDPRVRLARLVIVIDEFAALLQENPDLHQVFTDVAARGRALGMHLVLGTQRASGILRDALLANSPLRVALRVAEDRESSQLVGTDLAARIPGDAAHRGIGYVRRAGDVAASAARFALTRPDDLVRIEKMRPGAAPAAGPLLAPLPREWRPADPVTDGASIVLGLADDPAEQRQIEATLRPGTDRGVFVIGGAGSGKSSLARWVAGVAGEHGRRVISVPRDNEGAWDALVAAEQDPPELFVVDDADALLARFPAEYAQVAGERLETIVRDAGATGTTIVLTAARLSGAVSKIAEVMPRRAVLSLATVHDHLAAGADRALFDAARPPGRAVLDGYDTQLALPPDEPAPRPEDDPVDRWHPSAAVTGLVLRAAARRMPALRAAWEPEASLVLVDELAPGVDLEALAAEKKLVICGDGDAWQRQYALLQRVRSSGDMVVGSDCASELRTIVGERELPPYARPRAARAWLIAAGEAPERIVLP</sequence>
<keyword evidence="6" id="KW-1133">Transmembrane helix</keyword>
<reference evidence="8" key="2">
    <citation type="submission" date="2021-04" db="EMBL/GenBank/DDBJ databases">
        <authorList>
            <person name="Gilroy R."/>
        </authorList>
    </citation>
    <scope>NUCLEOTIDE SEQUENCE</scope>
    <source>
        <strain evidence="8">ChiHjej8B7-3636</strain>
    </source>
</reference>
<feature type="region of interest" description="Disordered" evidence="5">
    <location>
        <begin position="803"/>
        <end position="823"/>
    </location>
</feature>
<reference evidence="8" key="1">
    <citation type="journal article" date="2021" name="PeerJ">
        <title>Extensive microbial diversity within the chicken gut microbiome revealed by metagenomics and culture.</title>
        <authorList>
            <person name="Gilroy R."/>
            <person name="Ravi A."/>
            <person name="Getino M."/>
            <person name="Pursley I."/>
            <person name="Horton D.L."/>
            <person name="Alikhan N.F."/>
            <person name="Baker D."/>
            <person name="Gharbi K."/>
            <person name="Hall N."/>
            <person name="Watson M."/>
            <person name="Adriaenssens E.M."/>
            <person name="Foster-Nyarko E."/>
            <person name="Jarju S."/>
            <person name="Secka A."/>
            <person name="Antonio M."/>
            <person name="Oren A."/>
            <person name="Chaudhuri R.R."/>
            <person name="La Ragione R."/>
            <person name="Hildebrand F."/>
            <person name="Pallen M.J."/>
        </authorList>
    </citation>
    <scope>NUCLEOTIDE SEQUENCE</scope>
    <source>
        <strain evidence="8">ChiHjej8B7-3636</strain>
    </source>
</reference>
<feature type="coiled-coil region" evidence="4">
    <location>
        <begin position="78"/>
        <end position="105"/>
    </location>
</feature>
<dbReference type="InterPro" id="IPR002543">
    <property type="entry name" value="FtsK_dom"/>
</dbReference>
<evidence type="ECO:0000256" key="2">
    <source>
        <dbReference type="ARBA" id="ARBA00022840"/>
    </source>
</evidence>
<dbReference type="CDD" id="cd01127">
    <property type="entry name" value="TrwB_TraG_TraD_VirD4"/>
    <property type="match status" value="1"/>
</dbReference>
<organism evidence="8 9">
    <name type="scientific">Candidatus Microbacterium stercoravium</name>
    <dbReference type="NCBI Taxonomy" id="2838697"/>
    <lineage>
        <taxon>Bacteria</taxon>
        <taxon>Bacillati</taxon>
        <taxon>Actinomycetota</taxon>
        <taxon>Actinomycetes</taxon>
        <taxon>Micrococcales</taxon>
        <taxon>Microbacteriaceae</taxon>
        <taxon>Microbacterium</taxon>
    </lineage>
</organism>
<evidence type="ECO:0000256" key="5">
    <source>
        <dbReference type="SAM" id="MobiDB-lite"/>
    </source>
</evidence>
<dbReference type="Pfam" id="PF01580">
    <property type="entry name" value="FtsK_SpoIIIE"/>
    <property type="match status" value="1"/>
</dbReference>
<dbReference type="PROSITE" id="PS50901">
    <property type="entry name" value="FTSK"/>
    <property type="match status" value="1"/>
</dbReference>
<dbReference type="PANTHER" id="PTHR22683:SF1">
    <property type="entry name" value="TYPE VII SECRETION SYSTEM PROTEIN ESSC"/>
    <property type="match status" value="1"/>
</dbReference>
<evidence type="ECO:0000256" key="3">
    <source>
        <dbReference type="PROSITE-ProRule" id="PRU00289"/>
    </source>
</evidence>
<dbReference type="InterPro" id="IPR027417">
    <property type="entry name" value="P-loop_NTPase"/>
</dbReference>
<keyword evidence="8" id="KW-0132">Cell division</keyword>
<feature type="domain" description="FtsK" evidence="7">
    <location>
        <begin position="363"/>
        <end position="546"/>
    </location>
</feature>
<evidence type="ECO:0000313" key="8">
    <source>
        <dbReference type="EMBL" id="HJA03284.1"/>
    </source>
</evidence>
<dbReference type="GO" id="GO:0051301">
    <property type="term" value="P:cell division"/>
    <property type="evidence" value="ECO:0007669"/>
    <property type="project" value="UniProtKB-KW"/>
</dbReference>
<protein>
    <submittedName>
        <fullName evidence="8">Cell division protein FtsK</fullName>
    </submittedName>
</protein>
<gene>
    <name evidence="8" type="ORF">H9800_00280</name>
</gene>
<dbReference type="SUPFAM" id="SSF52540">
    <property type="entry name" value="P-loop containing nucleoside triphosphate hydrolases"/>
    <property type="match status" value="2"/>
</dbReference>
<evidence type="ECO:0000313" key="9">
    <source>
        <dbReference type="Proteomes" id="UP000824220"/>
    </source>
</evidence>
<dbReference type="InterPro" id="IPR003593">
    <property type="entry name" value="AAA+_ATPase"/>
</dbReference>
<keyword evidence="6" id="KW-0812">Transmembrane</keyword>
<feature type="binding site" evidence="3">
    <location>
        <begin position="381"/>
        <end position="388"/>
    </location>
    <ligand>
        <name>ATP</name>
        <dbReference type="ChEBI" id="CHEBI:30616"/>
    </ligand>
</feature>
<dbReference type="GO" id="GO:0003677">
    <property type="term" value="F:DNA binding"/>
    <property type="evidence" value="ECO:0007669"/>
    <property type="project" value="InterPro"/>
</dbReference>
<evidence type="ECO:0000259" key="7">
    <source>
        <dbReference type="PROSITE" id="PS50901"/>
    </source>
</evidence>
<proteinExistence type="predicted"/>